<reference evidence="1" key="1">
    <citation type="submission" date="2020-04" db="EMBL/GenBank/DDBJ databases">
        <authorList>
            <person name="Chiriac C."/>
            <person name="Salcher M."/>
            <person name="Ghai R."/>
            <person name="Kavagutti S V."/>
        </authorList>
    </citation>
    <scope>NUCLEOTIDE SEQUENCE</scope>
</reference>
<dbReference type="EMBL" id="LR796710">
    <property type="protein sequence ID" value="CAB4161274.1"/>
    <property type="molecule type" value="Genomic_DNA"/>
</dbReference>
<protein>
    <submittedName>
        <fullName evidence="1">Uncharacterized protein</fullName>
    </submittedName>
</protein>
<sequence>MHRVVYLTGETQMTHFPLSGNRNDPDWPEDLTPVNVQDLVEQFLTFNALPLSDYFDETSVLADKVHAILYDIEDDKLGRIKDLYDEEITRLAKWVEANFETNTHAEWIYKQAMEC</sequence>
<accession>A0A6J5P189</accession>
<name>A0A6J5P189_9CAUD</name>
<organism evidence="1">
    <name type="scientific">uncultured Caudovirales phage</name>
    <dbReference type="NCBI Taxonomy" id="2100421"/>
    <lineage>
        <taxon>Viruses</taxon>
        <taxon>Duplodnaviria</taxon>
        <taxon>Heunggongvirae</taxon>
        <taxon>Uroviricota</taxon>
        <taxon>Caudoviricetes</taxon>
        <taxon>Peduoviridae</taxon>
        <taxon>Maltschvirus</taxon>
        <taxon>Maltschvirus maltsch</taxon>
    </lineage>
</organism>
<gene>
    <name evidence="1" type="ORF">UFOVP774_43</name>
</gene>
<evidence type="ECO:0000313" key="1">
    <source>
        <dbReference type="EMBL" id="CAB4161274.1"/>
    </source>
</evidence>
<proteinExistence type="predicted"/>